<organism evidence="1 2">
    <name type="scientific">Candidatus Ornithomonoglobus intestinigallinarum</name>
    <dbReference type="NCBI Taxonomy" id="2840894"/>
    <lineage>
        <taxon>Bacteria</taxon>
        <taxon>Bacillati</taxon>
        <taxon>Bacillota</taxon>
        <taxon>Clostridia</taxon>
        <taxon>Candidatus Ornithomonoglobus</taxon>
    </lineage>
</organism>
<dbReference type="Pfam" id="PF12900">
    <property type="entry name" value="Pyridox_ox_2"/>
    <property type="match status" value="1"/>
</dbReference>
<dbReference type="InterPro" id="IPR024747">
    <property type="entry name" value="Pyridox_Oxase-rel"/>
</dbReference>
<dbReference type="AlphaFoldDB" id="A0A9D1KPV8"/>
<proteinExistence type="predicted"/>
<sequence length="157" mass="17764">MFREVRRKDRLIAKEQCFEILKKAGFGVLALSGDGGYPYGVPLNYVFDGGKIFFHCAKEGHKIDAIRRNPKASFCVVAGESVSPKEYTTYYESVIVFGKVRIIDDESEMLAAVKKLAQKYAPDNTREEEENEINKFRAALCMLEMTIEHISGKSNKL</sequence>
<dbReference type="SUPFAM" id="SSF50475">
    <property type="entry name" value="FMN-binding split barrel"/>
    <property type="match status" value="1"/>
</dbReference>
<accession>A0A9D1KPV8</accession>
<evidence type="ECO:0000313" key="2">
    <source>
        <dbReference type="Proteomes" id="UP000824165"/>
    </source>
</evidence>
<reference evidence="1" key="2">
    <citation type="journal article" date="2021" name="PeerJ">
        <title>Extensive microbial diversity within the chicken gut microbiome revealed by metagenomics and culture.</title>
        <authorList>
            <person name="Gilroy R."/>
            <person name="Ravi A."/>
            <person name="Getino M."/>
            <person name="Pursley I."/>
            <person name="Horton D.L."/>
            <person name="Alikhan N.F."/>
            <person name="Baker D."/>
            <person name="Gharbi K."/>
            <person name="Hall N."/>
            <person name="Watson M."/>
            <person name="Adriaenssens E.M."/>
            <person name="Foster-Nyarko E."/>
            <person name="Jarju S."/>
            <person name="Secka A."/>
            <person name="Antonio M."/>
            <person name="Oren A."/>
            <person name="Chaudhuri R.R."/>
            <person name="La Ragione R."/>
            <person name="Hildebrand F."/>
            <person name="Pallen M.J."/>
        </authorList>
    </citation>
    <scope>NUCLEOTIDE SEQUENCE</scope>
    <source>
        <strain evidence="1">CHK181-108</strain>
    </source>
</reference>
<comment type="caution">
    <text evidence="1">The sequence shown here is derived from an EMBL/GenBank/DDBJ whole genome shotgun (WGS) entry which is preliminary data.</text>
</comment>
<dbReference type="EMBL" id="DVLU01000036">
    <property type="protein sequence ID" value="HIT85065.1"/>
    <property type="molecule type" value="Genomic_DNA"/>
</dbReference>
<gene>
    <name evidence="1" type="ORF">IAA60_04050</name>
</gene>
<protein>
    <submittedName>
        <fullName evidence="1">Pyridoxamine 5'-phosphate oxidase family protein</fullName>
    </submittedName>
</protein>
<dbReference type="Gene3D" id="2.30.110.10">
    <property type="entry name" value="Electron Transport, Fmn-binding Protein, Chain A"/>
    <property type="match status" value="1"/>
</dbReference>
<dbReference type="Proteomes" id="UP000824165">
    <property type="component" value="Unassembled WGS sequence"/>
</dbReference>
<evidence type="ECO:0000313" key="1">
    <source>
        <dbReference type="EMBL" id="HIT85065.1"/>
    </source>
</evidence>
<dbReference type="InterPro" id="IPR012349">
    <property type="entry name" value="Split_barrel_FMN-bd"/>
</dbReference>
<dbReference type="PANTHER" id="PTHR34071:SF2">
    <property type="entry name" value="FLAVIN-NUCLEOTIDE-BINDING PROTEIN"/>
    <property type="match status" value="1"/>
</dbReference>
<dbReference type="PANTHER" id="PTHR34071">
    <property type="entry name" value="5-NITROIMIDAZOLE ANTIBIOTICS RESISTANCE PROTEIN, NIMA-FAMILY-RELATED PROTEIN-RELATED"/>
    <property type="match status" value="1"/>
</dbReference>
<name>A0A9D1KPV8_9FIRM</name>
<reference evidence="1" key="1">
    <citation type="submission" date="2020-10" db="EMBL/GenBank/DDBJ databases">
        <authorList>
            <person name="Gilroy R."/>
        </authorList>
    </citation>
    <scope>NUCLEOTIDE SEQUENCE</scope>
    <source>
        <strain evidence="1">CHK181-108</strain>
    </source>
</reference>